<comment type="caution">
    <text evidence="2">The sequence shown here is derived from an EMBL/GenBank/DDBJ whole genome shotgun (WGS) entry which is preliminary data.</text>
</comment>
<evidence type="ECO:0000313" key="2">
    <source>
        <dbReference type="EMBL" id="GFA67921.1"/>
    </source>
</evidence>
<sequence>MMINAKMKKPLLDQTEGRREGDQERKSHQKKQPKRSPSLQVLPKLAQASGTQSSFNEFLATPIDFSAFMMNWLKIHNLTQDVLTGPTYDLMKGMCKSVVELEYHLEENARGHHVIPFDHFINNDLEYLKGGRLSDFKRLRRQDIKDMLHLLVQGKLTNLNLDERFALNVALRMYTRRIVIQERVEDLQLAV</sequence>
<feature type="region of interest" description="Disordered" evidence="1">
    <location>
        <begin position="1"/>
        <end position="41"/>
    </location>
</feature>
<dbReference type="AlphaFoldDB" id="A0A699K008"/>
<feature type="compositionally biased region" description="Basic and acidic residues" evidence="1">
    <location>
        <begin position="15"/>
        <end position="26"/>
    </location>
</feature>
<feature type="non-terminal residue" evidence="2">
    <location>
        <position position="191"/>
    </location>
</feature>
<reference evidence="2" key="1">
    <citation type="journal article" date="2019" name="Sci. Rep.">
        <title>Draft genome of Tanacetum cinerariifolium, the natural source of mosquito coil.</title>
        <authorList>
            <person name="Yamashiro T."/>
            <person name="Shiraishi A."/>
            <person name="Satake H."/>
            <person name="Nakayama K."/>
        </authorList>
    </citation>
    <scope>NUCLEOTIDE SEQUENCE</scope>
</reference>
<name>A0A699K008_TANCI</name>
<gene>
    <name evidence="2" type="ORF">Tci_639893</name>
</gene>
<dbReference type="EMBL" id="BKCJ010467466">
    <property type="protein sequence ID" value="GFA67921.1"/>
    <property type="molecule type" value="Genomic_DNA"/>
</dbReference>
<proteinExistence type="predicted"/>
<accession>A0A699K008</accession>
<protein>
    <submittedName>
        <fullName evidence="2">Uncharacterized protein</fullName>
    </submittedName>
</protein>
<evidence type="ECO:0000256" key="1">
    <source>
        <dbReference type="SAM" id="MobiDB-lite"/>
    </source>
</evidence>
<organism evidence="2">
    <name type="scientific">Tanacetum cinerariifolium</name>
    <name type="common">Dalmatian daisy</name>
    <name type="synonym">Chrysanthemum cinerariifolium</name>
    <dbReference type="NCBI Taxonomy" id="118510"/>
    <lineage>
        <taxon>Eukaryota</taxon>
        <taxon>Viridiplantae</taxon>
        <taxon>Streptophyta</taxon>
        <taxon>Embryophyta</taxon>
        <taxon>Tracheophyta</taxon>
        <taxon>Spermatophyta</taxon>
        <taxon>Magnoliopsida</taxon>
        <taxon>eudicotyledons</taxon>
        <taxon>Gunneridae</taxon>
        <taxon>Pentapetalae</taxon>
        <taxon>asterids</taxon>
        <taxon>campanulids</taxon>
        <taxon>Asterales</taxon>
        <taxon>Asteraceae</taxon>
        <taxon>Asteroideae</taxon>
        <taxon>Anthemideae</taxon>
        <taxon>Anthemidinae</taxon>
        <taxon>Tanacetum</taxon>
    </lineage>
</organism>